<protein>
    <submittedName>
        <fullName evidence="8">Serine protease</fullName>
    </submittedName>
</protein>
<dbReference type="OrthoDB" id="5177045at2"/>
<dbReference type="InterPro" id="IPR015500">
    <property type="entry name" value="Peptidase_S8_subtilisin-rel"/>
</dbReference>
<feature type="active site" description="Charge relay system" evidence="5">
    <location>
        <position position="216"/>
    </location>
</feature>
<evidence type="ECO:0000256" key="5">
    <source>
        <dbReference type="PROSITE-ProRule" id="PRU01240"/>
    </source>
</evidence>
<comment type="caution">
    <text evidence="8">The sequence shown here is derived from an EMBL/GenBank/DDBJ whole genome shotgun (WGS) entry which is preliminary data.</text>
</comment>
<dbReference type="Gene3D" id="3.40.50.200">
    <property type="entry name" value="Peptidase S8/S53 domain"/>
    <property type="match status" value="1"/>
</dbReference>
<dbReference type="Proteomes" id="UP000278981">
    <property type="component" value="Unassembled WGS sequence"/>
</dbReference>
<keyword evidence="4 5" id="KW-0720">Serine protease</keyword>
<gene>
    <name evidence="8" type="ORF">DDE19_12190</name>
</gene>
<dbReference type="InterPro" id="IPR050131">
    <property type="entry name" value="Peptidase_S8_subtilisin-like"/>
</dbReference>
<dbReference type="EMBL" id="QDGB01000230">
    <property type="protein sequence ID" value="RQX17102.1"/>
    <property type="molecule type" value="Genomic_DNA"/>
</dbReference>
<dbReference type="PRINTS" id="PR00723">
    <property type="entry name" value="SUBTILISIN"/>
</dbReference>
<feature type="signal peptide" evidence="6">
    <location>
        <begin position="1"/>
        <end position="33"/>
    </location>
</feature>
<feature type="chain" id="PRO_5017952728" evidence="6">
    <location>
        <begin position="34"/>
        <end position="425"/>
    </location>
</feature>
<evidence type="ECO:0000256" key="2">
    <source>
        <dbReference type="ARBA" id="ARBA00022670"/>
    </source>
</evidence>
<evidence type="ECO:0000313" key="9">
    <source>
        <dbReference type="Proteomes" id="UP000278981"/>
    </source>
</evidence>
<dbReference type="GO" id="GO:0004252">
    <property type="term" value="F:serine-type endopeptidase activity"/>
    <property type="evidence" value="ECO:0007669"/>
    <property type="project" value="UniProtKB-UniRule"/>
</dbReference>
<evidence type="ECO:0000313" key="8">
    <source>
        <dbReference type="EMBL" id="RQX17102.1"/>
    </source>
</evidence>
<reference evidence="8 9" key="1">
    <citation type="submission" date="2018-04" db="EMBL/GenBank/DDBJ databases">
        <title>Micromonosporas from Atacama Desert.</title>
        <authorList>
            <person name="Carro L."/>
            <person name="Klenk H.-P."/>
            <person name="Goodfellow M."/>
        </authorList>
    </citation>
    <scope>NUCLEOTIDE SEQUENCE [LARGE SCALE GENOMIC DNA]</scope>
    <source>
        <strain evidence="8 9">LB19</strain>
    </source>
</reference>
<evidence type="ECO:0000256" key="3">
    <source>
        <dbReference type="ARBA" id="ARBA00022801"/>
    </source>
</evidence>
<dbReference type="PANTHER" id="PTHR43806">
    <property type="entry name" value="PEPTIDASE S8"/>
    <property type="match status" value="1"/>
</dbReference>
<evidence type="ECO:0000256" key="1">
    <source>
        <dbReference type="ARBA" id="ARBA00011073"/>
    </source>
</evidence>
<feature type="active site" description="Charge relay system" evidence="5">
    <location>
        <position position="174"/>
    </location>
</feature>
<accession>A0A3N9XWR1</accession>
<dbReference type="CDD" id="cd00306">
    <property type="entry name" value="Peptidases_S8_S53"/>
    <property type="match status" value="1"/>
</dbReference>
<keyword evidence="6" id="KW-0732">Signal</keyword>
<feature type="domain" description="Peptidase S8/S53" evidence="7">
    <location>
        <begin position="165"/>
        <end position="397"/>
    </location>
</feature>
<dbReference type="GO" id="GO:0006508">
    <property type="term" value="P:proteolysis"/>
    <property type="evidence" value="ECO:0007669"/>
    <property type="project" value="UniProtKB-KW"/>
</dbReference>
<feature type="active site" description="Charge relay system" evidence="5">
    <location>
        <position position="382"/>
    </location>
</feature>
<evidence type="ECO:0000256" key="6">
    <source>
        <dbReference type="SAM" id="SignalP"/>
    </source>
</evidence>
<dbReference type="InterPro" id="IPR006311">
    <property type="entry name" value="TAT_signal"/>
</dbReference>
<keyword evidence="2 5" id="KW-0645">Protease</keyword>
<dbReference type="AlphaFoldDB" id="A0A3N9XWR1"/>
<comment type="similarity">
    <text evidence="1 5">Belongs to the peptidase S8 family.</text>
</comment>
<dbReference type="PROSITE" id="PS51892">
    <property type="entry name" value="SUBTILASE"/>
    <property type="match status" value="1"/>
</dbReference>
<dbReference type="Pfam" id="PF00082">
    <property type="entry name" value="Peptidase_S8"/>
    <property type="match status" value="1"/>
</dbReference>
<name>A0A3N9XWR1_9ACTN</name>
<dbReference type="PANTHER" id="PTHR43806:SF11">
    <property type="entry name" value="CEREVISIN-RELATED"/>
    <property type="match status" value="1"/>
</dbReference>
<evidence type="ECO:0000256" key="4">
    <source>
        <dbReference type="ARBA" id="ARBA00022825"/>
    </source>
</evidence>
<dbReference type="InterPro" id="IPR000209">
    <property type="entry name" value="Peptidase_S8/S53_dom"/>
</dbReference>
<dbReference type="PROSITE" id="PS51318">
    <property type="entry name" value="TAT"/>
    <property type="match status" value="1"/>
</dbReference>
<evidence type="ECO:0000259" key="7">
    <source>
        <dbReference type="Pfam" id="PF00082"/>
    </source>
</evidence>
<organism evidence="8 9">
    <name type="scientific">Micromonospora ureilytica</name>
    <dbReference type="NCBI Taxonomy" id="709868"/>
    <lineage>
        <taxon>Bacteria</taxon>
        <taxon>Bacillati</taxon>
        <taxon>Actinomycetota</taxon>
        <taxon>Actinomycetes</taxon>
        <taxon>Micromonosporales</taxon>
        <taxon>Micromonosporaceae</taxon>
        <taxon>Micromonospora</taxon>
    </lineage>
</organism>
<sequence>MRIEPGRLRRRTVFAAGGAAALGALLRPGRAIAAPGWYEQAFQSVVAADPNIRAHLTPGQEFWYRPRQLLVAPADLGRVMARLTNLGYVVATGAPFAGVARVMFRVNVDIKAIVDDLRNRANWAASVPVVQPHHVVVGYPNIMGNPGDAPASLAVSVAPATGSTGSGQLVGICDTGIWADATKRHPLWFAGSYAAAPADIDELYQGNSTLALQAGHGTFIAGVLRRTAPSIMFDPAVALTPHGIGDEASVAAALASLNPTVSYVNLSLGCYTMGNVPSLPLANAIASLAPTPSVTPVVVAAAGNAGSARPTWPAALPGVVAVAALRTDALLGQVPTEYSNFGPWVDLCAIGGHQGPYVTGLLAPPDQKPLSFDGFATWHGTSFAVPYAIGRMAKLVTNLGISPQAAAASLCVGPKPYAGYGAIVP</sequence>
<proteinExistence type="inferred from homology"/>
<dbReference type="InterPro" id="IPR036852">
    <property type="entry name" value="Peptidase_S8/S53_dom_sf"/>
</dbReference>
<keyword evidence="3 5" id="KW-0378">Hydrolase</keyword>
<dbReference type="SUPFAM" id="SSF52743">
    <property type="entry name" value="Subtilisin-like"/>
    <property type="match status" value="1"/>
</dbReference>